<dbReference type="AlphaFoldDB" id="A0A6M2BQT4"/>
<feature type="chain" id="PRO_5026949017" evidence="1">
    <location>
        <begin position="22"/>
        <end position="162"/>
    </location>
</feature>
<evidence type="ECO:0000256" key="1">
    <source>
        <dbReference type="SAM" id="SignalP"/>
    </source>
</evidence>
<dbReference type="EMBL" id="JAAMOW010000003">
    <property type="protein sequence ID" value="NGY04417.1"/>
    <property type="molecule type" value="Genomic_DNA"/>
</dbReference>
<dbReference type="SMART" id="SM00972">
    <property type="entry name" value="SCPU"/>
    <property type="match status" value="1"/>
</dbReference>
<organism evidence="3 4">
    <name type="scientific">Solimonas terrae</name>
    <dbReference type="NCBI Taxonomy" id="1396819"/>
    <lineage>
        <taxon>Bacteria</taxon>
        <taxon>Pseudomonadati</taxon>
        <taxon>Pseudomonadota</taxon>
        <taxon>Gammaproteobacteria</taxon>
        <taxon>Nevskiales</taxon>
        <taxon>Nevskiaceae</taxon>
        <taxon>Solimonas</taxon>
    </lineage>
</organism>
<dbReference type="PANTHER" id="PTHR37089:SF4">
    <property type="entry name" value="EXPORTED PROTEIN"/>
    <property type="match status" value="1"/>
</dbReference>
<keyword evidence="1" id="KW-0732">Signal</keyword>
<comment type="caution">
    <text evidence="3">The sequence shown here is derived from an EMBL/GenBank/DDBJ whole genome shotgun (WGS) entry which is preliminary data.</text>
</comment>
<dbReference type="Proteomes" id="UP000472676">
    <property type="component" value="Unassembled WGS sequence"/>
</dbReference>
<reference evidence="3 4" key="1">
    <citation type="journal article" date="2014" name="Int. J. Syst. Evol. Microbiol.">
        <title>Solimonas terrae sp. nov., isolated from soil.</title>
        <authorList>
            <person name="Kim S.J."/>
            <person name="Moon J.Y."/>
            <person name="Weon H.Y."/>
            <person name="Ahn J.H."/>
            <person name="Chen W.M."/>
            <person name="Kwon S.W."/>
        </authorList>
    </citation>
    <scope>NUCLEOTIDE SEQUENCE [LARGE SCALE GENOMIC DNA]</scope>
    <source>
        <strain evidence="3 4">KIS83-12</strain>
    </source>
</reference>
<dbReference type="InterPro" id="IPR053167">
    <property type="entry name" value="Spore_coat_component"/>
</dbReference>
<proteinExistence type="predicted"/>
<gene>
    <name evidence="3" type="ORF">G7Y85_06560</name>
</gene>
<keyword evidence="4" id="KW-1185">Reference proteome</keyword>
<dbReference type="Pfam" id="PF05229">
    <property type="entry name" value="SCPU"/>
    <property type="match status" value="1"/>
</dbReference>
<name>A0A6M2BQT4_9GAMM</name>
<dbReference type="InterPro" id="IPR007893">
    <property type="entry name" value="Spore_coat_U/FanG"/>
</dbReference>
<sequence length="162" mass="16796">MNTFKTALIGAGLAASLPAMAATDLTTTFQARIVILNACIALSASDLDFGSRGVLSANIDQTSTINITCTSGAPYTVKLNAGANAGTTNDVNTRRMKSSATNYVSYNLYSDSAGGTTWDNTTGVTRSGTGSVENITVYGRVPPQTTPPADTYTDTVTVTLTY</sequence>
<evidence type="ECO:0000313" key="3">
    <source>
        <dbReference type="EMBL" id="NGY04417.1"/>
    </source>
</evidence>
<dbReference type="RefSeq" id="WP_166253759.1">
    <property type="nucleotide sequence ID" value="NZ_JAAMOW010000003.1"/>
</dbReference>
<feature type="domain" description="Spore coat protein U/FanG" evidence="2">
    <location>
        <begin position="26"/>
        <end position="159"/>
    </location>
</feature>
<evidence type="ECO:0000313" key="4">
    <source>
        <dbReference type="Proteomes" id="UP000472676"/>
    </source>
</evidence>
<protein>
    <submittedName>
        <fullName evidence="3">Spore coat U domain-containing protein</fullName>
    </submittedName>
</protein>
<feature type="signal peptide" evidence="1">
    <location>
        <begin position="1"/>
        <end position="21"/>
    </location>
</feature>
<dbReference type="PANTHER" id="PTHR37089">
    <property type="entry name" value="PROTEIN U-RELATED"/>
    <property type="match status" value="1"/>
</dbReference>
<accession>A0A6M2BQT4</accession>
<evidence type="ECO:0000259" key="2">
    <source>
        <dbReference type="Pfam" id="PF05229"/>
    </source>
</evidence>